<name>A0AB37ZV86_PSESX</name>
<comment type="caution">
    <text evidence="3">The sequence shown here is derived from an EMBL/GenBank/DDBJ whole genome shotgun (WGS) entry which is preliminary data.</text>
</comment>
<organism evidence="3 4">
    <name type="scientific">Pseudomonas syringae</name>
    <dbReference type="NCBI Taxonomy" id="317"/>
    <lineage>
        <taxon>Bacteria</taxon>
        <taxon>Pseudomonadati</taxon>
        <taxon>Pseudomonadota</taxon>
        <taxon>Gammaproteobacteria</taxon>
        <taxon>Pseudomonadales</taxon>
        <taxon>Pseudomonadaceae</taxon>
        <taxon>Pseudomonas</taxon>
    </lineage>
</organism>
<dbReference type="Gene3D" id="3.40.50.300">
    <property type="entry name" value="P-loop containing nucleotide triphosphate hydrolases"/>
    <property type="match status" value="1"/>
</dbReference>
<keyword evidence="1" id="KW-0175">Coiled coil</keyword>
<proteinExistence type="predicted"/>
<dbReference type="PANTHER" id="PTHR32114">
    <property type="entry name" value="ABC TRANSPORTER ABCH.3"/>
    <property type="match status" value="1"/>
</dbReference>
<evidence type="ECO:0000313" key="3">
    <source>
        <dbReference type="EMBL" id="SDO20793.1"/>
    </source>
</evidence>
<feature type="coiled-coil region" evidence="1">
    <location>
        <begin position="499"/>
        <end position="526"/>
    </location>
</feature>
<gene>
    <name evidence="3" type="ORF">SAMN05444505_11765</name>
</gene>
<protein>
    <submittedName>
        <fullName evidence="3">AAA domain-containing protein</fullName>
    </submittedName>
</protein>
<dbReference type="RefSeq" id="WP_074809510.1">
    <property type="nucleotide sequence ID" value="NZ_FNHM01000017.1"/>
</dbReference>
<dbReference type="Pfam" id="PF13166">
    <property type="entry name" value="AAA_13"/>
    <property type="match status" value="1"/>
</dbReference>
<dbReference type="PANTHER" id="PTHR32114:SF2">
    <property type="entry name" value="ABC TRANSPORTER ABCH.3"/>
    <property type="match status" value="1"/>
</dbReference>
<sequence length="871" mass="95349">MAIYEEVLVWADRLPLWRQDALRRLCVQGGWSEADLGEILDLAKQHHGIHSAIEPTPQPIRFAANHFPAEANQDRAVVLASLHTLINVGKIPSDQALDFQSRGLTIAYGGNGTGKSGYARVLKQACRARIPGTVYANAYAPNFQQLTPSATIDFELDGAPEQTIWSGQRGDVPRTELRGISVFDGDCARHYLQSKEAAAFQPSALTYLQQLANGLNQALRPALQAEIAGLATDVTPFNVIPANTEAGQAVHPIGPATDLTHARALATLTRDEQAELARLPQEISEADPSSKATNLDNAATRVDELCNSIATTASVVSDDAIGAAQLVHRRLVEAEAAERAASALLQTEDATPLLPGTGQGPWSFLFNAAREYSTTTAYPGQAFPVTDEGAACVLCQQELTPAAQDRLQRFDRYIRDKAAEAAKVARNAWQETMRNVGQAIVTFIVPPVMLESLGGRVATLPAEIRTFQEDLIARLQWLRTGVANGEWLDRPAYRVANPNASLRQIAESLRAEAAGLRANLDAAALTAKRLRLKELEARRLLSEHIESIAQVIENLAHRAKLQNCLDDIGNTRSISVLAGQLARTYVSEALAGRMNDELSGLDLYHIRARVSSTGDAGSVRLGVQLHESQLDPHLVLSEAEQRMCALAYFFAELHQSGSTSGIVFDDPVSSLDHSHRTAVARRIVEESANRQVIVFTHDAVFFGELIALSQDARLAPEVRSISYRAEGPGYIDAGLPYDMRRHNERIGQHRADQQQIAAMFNNPPGDNERLAIRNAYDDLRVTLEVGIEDTILNGTVVRFRDGISVGRLDGVMVVQEAEFREVQRLHDKCCRNVRAHSHAAGQQRAVTQPDELLRDLEAVNTLFQGIRRRRG</sequence>
<dbReference type="EMBL" id="FNHM01000017">
    <property type="protein sequence ID" value="SDO20793.1"/>
    <property type="molecule type" value="Genomic_DNA"/>
</dbReference>
<dbReference type="SUPFAM" id="SSF52540">
    <property type="entry name" value="P-loop containing nucleoside triphosphate hydrolases"/>
    <property type="match status" value="1"/>
</dbReference>
<accession>A0AB37ZV86</accession>
<evidence type="ECO:0000313" key="4">
    <source>
        <dbReference type="Proteomes" id="UP000183853"/>
    </source>
</evidence>
<feature type="domain" description="Protein CR006 P-loop" evidence="2">
    <location>
        <begin position="631"/>
        <end position="705"/>
    </location>
</feature>
<evidence type="ECO:0000256" key="1">
    <source>
        <dbReference type="SAM" id="Coils"/>
    </source>
</evidence>
<dbReference type="InterPro" id="IPR027417">
    <property type="entry name" value="P-loop_NTPase"/>
</dbReference>
<reference evidence="3 4" key="1">
    <citation type="submission" date="2016-10" db="EMBL/GenBank/DDBJ databases">
        <authorList>
            <person name="Varghese N."/>
            <person name="Submissions S."/>
        </authorList>
    </citation>
    <scope>NUCLEOTIDE SEQUENCE [LARGE SCALE GENOMIC DNA]</scope>
    <source>
        <strain evidence="3 4">BS2122</strain>
    </source>
</reference>
<dbReference type="Proteomes" id="UP000183853">
    <property type="component" value="Unassembled WGS sequence"/>
</dbReference>
<evidence type="ECO:0000259" key="2">
    <source>
        <dbReference type="Pfam" id="PF13166"/>
    </source>
</evidence>
<dbReference type="AlphaFoldDB" id="A0AB37ZV86"/>
<dbReference type="InterPro" id="IPR026866">
    <property type="entry name" value="CR006_AAA"/>
</dbReference>